<evidence type="ECO:0000256" key="5">
    <source>
        <dbReference type="SAM" id="Coils"/>
    </source>
</evidence>
<dbReference type="OrthoDB" id="9049620at2759"/>
<protein>
    <recommendedName>
        <fullName evidence="7">B box-type domain-containing protein</fullName>
    </recommendedName>
</protein>
<feature type="domain" description="B box-type" evidence="7">
    <location>
        <begin position="82"/>
        <end position="123"/>
    </location>
</feature>
<accession>A0A8T2IDD7</accession>
<evidence type="ECO:0000256" key="3">
    <source>
        <dbReference type="ARBA" id="ARBA00022833"/>
    </source>
</evidence>
<dbReference type="CDD" id="cd19841">
    <property type="entry name" value="Bbox1_TRIM44"/>
    <property type="match status" value="1"/>
</dbReference>
<evidence type="ECO:0000256" key="4">
    <source>
        <dbReference type="PROSITE-ProRule" id="PRU00024"/>
    </source>
</evidence>
<evidence type="ECO:0000256" key="2">
    <source>
        <dbReference type="ARBA" id="ARBA00022771"/>
    </source>
</evidence>
<proteinExistence type="predicted"/>
<keyword evidence="3" id="KW-0862">Zinc</keyword>
<feature type="coiled-coil region" evidence="5">
    <location>
        <begin position="204"/>
        <end position="231"/>
    </location>
</feature>
<keyword evidence="1" id="KW-0479">Metal-binding</keyword>
<dbReference type="Gene3D" id="4.10.830.40">
    <property type="match status" value="1"/>
</dbReference>
<sequence>MASDRDEVAQLPYDGTCDACEPDEAKEAVQICDDCHFSYCRPHVEEHQNRYPEHQLREFPLQASAPAKEEKTVSDGKKNENGEKKLCSIHQQELTLYCKDHLKIICVLCAVTGDHRQHQLTTLNDAYKEMKNRKPTDLRLAMGDMVERLKTKLVDPRISRSELKVFVQKEFELMRNLVQEEEIKALHYVDLQEAVASAHVTELLAELNVHMAKLMTEMAEITQQLNSFDEMAKDRPEHPEEES</sequence>
<feature type="non-terminal residue" evidence="8">
    <location>
        <position position="243"/>
    </location>
</feature>
<dbReference type="SMART" id="SM00336">
    <property type="entry name" value="BBOX"/>
    <property type="match status" value="1"/>
</dbReference>
<feature type="compositionally biased region" description="Basic and acidic residues" evidence="6">
    <location>
        <begin position="67"/>
        <end position="81"/>
    </location>
</feature>
<organism evidence="8 9">
    <name type="scientific">Hymenochirus boettgeri</name>
    <name type="common">Congo dwarf clawed frog</name>
    <dbReference type="NCBI Taxonomy" id="247094"/>
    <lineage>
        <taxon>Eukaryota</taxon>
        <taxon>Metazoa</taxon>
        <taxon>Chordata</taxon>
        <taxon>Craniata</taxon>
        <taxon>Vertebrata</taxon>
        <taxon>Euteleostomi</taxon>
        <taxon>Amphibia</taxon>
        <taxon>Batrachia</taxon>
        <taxon>Anura</taxon>
        <taxon>Pipoidea</taxon>
        <taxon>Pipidae</taxon>
        <taxon>Pipinae</taxon>
        <taxon>Hymenochirus</taxon>
    </lineage>
</organism>
<dbReference type="InterPro" id="IPR000315">
    <property type="entry name" value="Znf_B-box"/>
</dbReference>
<name>A0A8T2IDD7_9PIPI</name>
<evidence type="ECO:0000259" key="7">
    <source>
        <dbReference type="PROSITE" id="PS50119"/>
    </source>
</evidence>
<dbReference type="SUPFAM" id="SSF57845">
    <property type="entry name" value="B-box zinc-binding domain"/>
    <property type="match status" value="1"/>
</dbReference>
<dbReference type="PANTHER" id="PTHR25465:SF31">
    <property type="entry name" value="RING-TYPE DOMAIN-CONTAINING PROTEIN"/>
    <property type="match status" value="1"/>
</dbReference>
<dbReference type="PANTHER" id="PTHR25465">
    <property type="entry name" value="B-BOX DOMAIN CONTAINING"/>
    <property type="match status" value="1"/>
</dbReference>
<evidence type="ECO:0000256" key="1">
    <source>
        <dbReference type="ARBA" id="ARBA00022723"/>
    </source>
</evidence>
<evidence type="ECO:0000256" key="6">
    <source>
        <dbReference type="SAM" id="MobiDB-lite"/>
    </source>
</evidence>
<dbReference type="GO" id="GO:0008270">
    <property type="term" value="F:zinc ion binding"/>
    <property type="evidence" value="ECO:0007669"/>
    <property type="project" value="UniProtKB-KW"/>
</dbReference>
<feature type="region of interest" description="Disordered" evidence="6">
    <location>
        <begin position="60"/>
        <end position="81"/>
    </location>
</feature>
<comment type="caution">
    <text evidence="8">The sequence shown here is derived from an EMBL/GenBank/DDBJ whole genome shotgun (WGS) entry which is preliminary data.</text>
</comment>
<keyword evidence="2 4" id="KW-0863">Zinc-finger</keyword>
<gene>
    <name evidence="8" type="ORF">GDO86_018663</name>
</gene>
<dbReference type="Proteomes" id="UP000812440">
    <property type="component" value="Unassembled WGS sequence"/>
</dbReference>
<dbReference type="EMBL" id="JAACNH010001790">
    <property type="protein sequence ID" value="KAG8430002.1"/>
    <property type="molecule type" value="Genomic_DNA"/>
</dbReference>
<keyword evidence="5" id="KW-0175">Coiled coil</keyword>
<reference evidence="8" key="1">
    <citation type="thesis" date="2020" institute="ProQuest LLC" country="789 East Eisenhower Parkway, Ann Arbor, MI, USA">
        <title>Comparative Genomics and Chromosome Evolution.</title>
        <authorList>
            <person name="Mudd A.B."/>
        </authorList>
    </citation>
    <scope>NUCLEOTIDE SEQUENCE</scope>
    <source>
        <strain evidence="8">Female2</strain>
        <tissue evidence="8">Blood</tissue>
    </source>
</reference>
<dbReference type="InterPro" id="IPR051051">
    <property type="entry name" value="E3_ubiq-ligase_TRIM/RNF"/>
</dbReference>
<dbReference type="Gene3D" id="3.30.160.60">
    <property type="entry name" value="Classic Zinc Finger"/>
    <property type="match status" value="1"/>
</dbReference>
<dbReference type="Pfam" id="PF00643">
    <property type="entry name" value="zf-B_box"/>
    <property type="match status" value="1"/>
</dbReference>
<evidence type="ECO:0000313" key="8">
    <source>
        <dbReference type="EMBL" id="KAG8430002.1"/>
    </source>
</evidence>
<keyword evidence="9" id="KW-1185">Reference proteome</keyword>
<dbReference type="AlphaFoldDB" id="A0A8T2IDD7"/>
<evidence type="ECO:0000313" key="9">
    <source>
        <dbReference type="Proteomes" id="UP000812440"/>
    </source>
</evidence>
<dbReference type="PROSITE" id="PS50119">
    <property type="entry name" value="ZF_BBOX"/>
    <property type="match status" value="1"/>
</dbReference>